<feature type="region of interest" description="Disordered" evidence="1">
    <location>
        <begin position="66"/>
        <end position="104"/>
    </location>
</feature>
<comment type="caution">
    <text evidence="2">The sequence shown here is derived from an EMBL/GenBank/DDBJ whole genome shotgun (WGS) entry which is preliminary data.</text>
</comment>
<reference evidence="2" key="1">
    <citation type="submission" date="2022-08" db="EMBL/GenBank/DDBJ databases">
        <authorList>
            <person name="Gutierrez-Valencia J."/>
        </authorList>
    </citation>
    <scope>NUCLEOTIDE SEQUENCE</scope>
</reference>
<evidence type="ECO:0000256" key="1">
    <source>
        <dbReference type="SAM" id="MobiDB-lite"/>
    </source>
</evidence>
<accession>A0AAV0RCA5</accession>
<protein>
    <submittedName>
        <fullName evidence="2">Uncharacterized protein</fullName>
    </submittedName>
</protein>
<gene>
    <name evidence="2" type="ORF">LITE_LOCUS47082</name>
</gene>
<keyword evidence="3" id="KW-1185">Reference proteome</keyword>
<dbReference type="Proteomes" id="UP001154282">
    <property type="component" value="Unassembled WGS sequence"/>
</dbReference>
<dbReference type="AlphaFoldDB" id="A0AAV0RCA5"/>
<feature type="non-terminal residue" evidence="2">
    <location>
        <position position="1"/>
    </location>
</feature>
<evidence type="ECO:0000313" key="2">
    <source>
        <dbReference type="EMBL" id="CAI0554122.1"/>
    </source>
</evidence>
<proteinExistence type="predicted"/>
<dbReference type="EMBL" id="CAMGYJ010000010">
    <property type="protein sequence ID" value="CAI0554122.1"/>
    <property type="molecule type" value="Genomic_DNA"/>
</dbReference>
<name>A0AAV0RCA5_9ROSI</name>
<sequence length="114" mass="13453">LKTSNKEEIPIPLQNTKTSRLYRGRRLTVEQHQEGCNSNPNPIPFCSHPLLLSVCFRPLFLGRFPNRKQRERERRRQNRDGAASRAVDREGFRSRGRRPGPSHQRMLFLLLRLH</sequence>
<organism evidence="2 3">
    <name type="scientific">Linum tenue</name>
    <dbReference type="NCBI Taxonomy" id="586396"/>
    <lineage>
        <taxon>Eukaryota</taxon>
        <taxon>Viridiplantae</taxon>
        <taxon>Streptophyta</taxon>
        <taxon>Embryophyta</taxon>
        <taxon>Tracheophyta</taxon>
        <taxon>Spermatophyta</taxon>
        <taxon>Magnoliopsida</taxon>
        <taxon>eudicotyledons</taxon>
        <taxon>Gunneridae</taxon>
        <taxon>Pentapetalae</taxon>
        <taxon>rosids</taxon>
        <taxon>fabids</taxon>
        <taxon>Malpighiales</taxon>
        <taxon>Linaceae</taxon>
        <taxon>Linum</taxon>
    </lineage>
</organism>
<evidence type="ECO:0000313" key="3">
    <source>
        <dbReference type="Proteomes" id="UP001154282"/>
    </source>
</evidence>